<protein>
    <recommendedName>
        <fullName evidence="2">Retroviral polymerase SH3-like domain-containing protein</fullName>
    </recommendedName>
</protein>
<accession>A0A9P8CD65</accession>
<feature type="region of interest" description="Disordered" evidence="1">
    <location>
        <begin position="130"/>
        <end position="189"/>
    </location>
</feature>
<dbReference type="OrthoDB" id="3562068at2759"/>
<name>A0A9P8CD65_9HELO</name>
<proteinExistence type="predicted"/>
<keyword evidence="4" id="KW-1185">Reference proteome</keyword>
<evidence type="ECO:0000313" key="4">
    <source>
        <dbReference type="Proteomes" id="UP000887226"/>
    </source>
</evidence>
<gene>
    <name evidence="3" type="ORF">BJ878DRAFT_555838</name>
</gene>
<feature type="compositionally biased region" description="Acidic residues" evidence="1">
    <location>
        <begin position="135"/>
        <end position="145"/>
    </location>
</feature>
<organism evidence="3 4">
    <name type="scientific">Calycina marina</name>
    <dbReference type="NCBI Taxonomy" id="1763456"/>
    <lineage>
        <taxon>Eukaryota</taxon>
        <taxon>Fungi</taxon>
        <taxon>Dikarya</taxon>
        <taxon>Ascomycota</taxon>
        <taxon>Pezizomycotina</taxon>
        <taxon>Leotiomycetes</taxon>
        <taxon>Helotiales</taxon>
        <taxon>Pezizellaceae</taxon>
        <taxon>Calycina</taxon>
    </lineage>
</organism>
<evidence type="ECO:0000313" key="3">
    <source>
        <dbReference type="EMBL" id="KAG9242280.1"/>
    </source>
</evidence>
<feature type="domain" description="Retroviral polymerase SH3-like" evidence="2">
    <location>
        <begin position="44"/>
        <end position="99"/>
    </location>
</feature>
<dbReference type="Proteomes" id="UP000887226">
    <property type="component" value="Unassembled WGS sequence"/>
</dbReference>
<evidence type="ECO:0000259" key="2">
    <source>
        <dbReference type="Pfam" id="PF25597"/>
    </source>
</evidence>
<dbReference type="InterPro" id="IPR057670">
    <property type="entry name" value="SH3_retrovirus"/>
</dbReference>
<dbReference type="Pfam" id="PF25597">
    <property type="entry name" value="SH3_retrovirus"/>
    <property type="match status" value="1"/>
</dbReference>
<dbReference type="AlphaFoldDB" id="A0A9P8CD65"/>
<evidence type="ECO:0000256" key="1">
    <source>
        <dbReference type="SAM" id="MobiDB-lite"/>
    </source>
</evidence>
<reference evidence="3" key="1">
    <citation type="journal article" date="2021" name="IMA Fungus">
        <title>Genomic characterization of three marine fungi, including Emericellopsis atlantica sp. nov. with signatures of a generalist lifestyle and marine biomass degradation.</title>
        <authorList>
            <person name="Hagestad O.C."/>
            <person name="Hou L."/>
            <person name="Andersen J.H."/>
            <person name="Hansen E.H."/>
            <person name="Altermark B."/>
            <person name="Li C."/>
            <person name="Kuhnert E."/>
            <person name="Cox R.J."/>
            <person name="Crous P.W."/>
            <person name="Spatafora J.W."/>
            <person name="Lail K."/>
            <person name="Amirebrahimi M."/>
            <person name="Lipzen A."/>
            <person name="Pangilinan J."/>
            <person name="Andreopoulos W."/>
            <person name="Hayes R.D."/>
            <person name="Ng V."/>
            <person name="Grigoriev I.V."/>
            <person name="Jackson S.A."/>
            <person name="Sutton T.D.S."/>
            <person name="Dobson A.D.W."/>
            <person name="Rama T."/>
        </authorList>
    </citation>
    <scope>NUCLEOTIDE SEQUENCE</scope>
    <source>
        <strain evidence="3">TRa3180A</strain>
    </source>
</reference>
<feature type="compositionally biased region" description="Basic and acidic residues" evidence="1">
    <location>
        <begin position="151"/>
        <end position="189"/>
    </location>
</feature>
<comment type="caution">
    <text evidence="3">The sequence shown here is derived from an EMBL/GenBank/DDBJ whole genome shotgun (WGS) entry which is preliminary data.</text>
</comment>
<sequence length="189" mass="21756">MEMANSMRVEPGLREGFWEYACDATTYLKNREPLSAKYHRIIGCPADAHIPDEKRKKSAPKAWKGTLVGQRNDTTTTYKIWNALTETLHEARFVIFYEIHSRKTYREIAEANKEEFEEILKLEGCKKGGARNEFADESSDDEDDPQPQTRSSEDRIIVDENKDREREGRADHQTERGDEAQGKDAASDQ</sequence>
<dbReference type="EMBL" id="MU254092">
    <property type="protein sequence ID" value="KAG9242280.1"/>
    <property type="molecule type" value="Genomic_DNA"/>
</dbReference>